<dbReference type="STRING" id="54.SAMN02745121_04509"/>
<dbReference type="SUPFAM" id="SSF69318">
    <property type="entry name" value="Integrin alpha N-terminal domain"/>
    <property type="match status" value="1"/>
</dbReference>
<evidence type="ECO:0000313" key="4">
    <source>
        <dbReference type="Proteomes" id="UP000199400"/>
    </source>
</evidence>
<feature type="compositionally biased region" description="Low complexity" evidence="2">
    <location>
        <begin position="53"/>
        <end position="66"/>
    </location>
</feature>
<evidence type="ECO:0000256" key="1">
    <source>
        <dbReference type="ARBA" id="ARBA00022729"/>
    </source>
</evidence>
<dbReference type="InterPro" id="IPR013517">
    <property type="entry name" value="FG-GAP"/>
</dbReference>
<accession>A0A1I2B214</accession>
<dbReference type="InterPro" id="IPR028994">
    <property type="entry name" value="Integrin_alpha_N"/>
</dbReference>
<reference evidence="4" key="1">
    <citation type="submission" date="2016-10" db="EMBL/GenBank/DDBJ databases">
        <authorList>
            <person name="Varghese N."/>
            <person name="Submissions S."/>
        </authorList>
    </citation>
    <scope>NUCLEOTIDE SEQUENCE [LARGE SCALE GENOMIC DNA]</scope>
    <source>
        <strain evidence="4">ATCC 25963</strain>
    </source>
</reference>
<dbReference type="RefSeq" id="WP_170136314.1">
    <property type="nucleotide sequence ID" value="NZ_FOMX01000014.1"/>
</dbReference>
<dbReference type="EMBL" id="FOMX01000014">
    <property type="protein sequence ID" value="SFE49948.1"/>
    <property type="molecule type" value="Genomic_DNA"/>
</dbReference>
<dbReference type="PROSITE" id="PS51257">
    <property type="entry name" value="PROKAR_LIPOPROTEIN"/>
    <property type="match status" value="1"/>
</dbReference>
<proteinExistence type="predicted"/>
<dbReference type="Gene3D" id="2.130.10.130">
    <property type="entry name" value="Integrin alpha, N-terminal"/>
    <property type="match status" value="2"/>
</dbReference>
<gene>
    <name evidence="3" type="ORF">SAMN02745121_04509</name>
</gene>
<feature type="region of interest" description="Disordered" evidence="2">
    <location>
        <begin position="16"/>
        <end position="67"/>
    </location>
</feature>
<evidence type="ECO:0000256" key="2">
    <source>
        <dbReference type="SAM" id="MobiDB-lite"/>
    </source>
</evidence>
<protein>
    <submittedName>
        <fullName evidence="3">Repeat domain-containing protein</fullName>
    </submittedName>
</protein>
<keyword evidence="4" id="KW-1185">Reference proteome</keyword>
<dbReference type="PANTHER" id="PTHR46580">
    <property type="entry name" value="SENSOR KINASE-RELATED"/>
    <property type="match status" value="1"/>
</dbReference>
<evidence type="ECO:0000313" key="3">
    <source>
        <dbReference type="EMBL" id="SFE49948.1"/>
    </source>
</evidence>
<dbReference type="AlphaFoldDB" id="A0A1I2B214"/>
<dbReference type="Proteomes" id="UP000199400">
    <property type="component" value="Unassembled WGS sequence"/>
</dbReference>
<organism evidence="3 4">
    <name type="scientific">Nannocystis exedens</name>
    <dbReference type="NCBI Taxonomy" id="54"/>
    <lineage>
        <taxon>Bacteria</taxon>
        <taxon>Pseudomonadati</taxon>
        <taxon>Myxococcota</taxon>
        <taxon>Polyangia</taxon>
        <taxon>Nannocystales</taxon>
        <taxon>Nannocystaceae</taxon>
        <taxon>Nannocystis</taxon>
    </lineage>
</organism>
<name>A0A1I2B214_9BACT</name>
<keyword evidence="1" id="KW-0732">Signal</keyword>
<feature type="compositionally biased region" description="Low complexity" evidence="2">
    <location>
        <begin position="31"/>
        <end position="44"/>
    </location>
</feature>
<dbReference type="Pfam" id="PF13517">
    <property type="entry name" value="FG-GAP_3"/>
    <property type="match status" value="2"/>
</dbReference>
<sequence length="487" mass="48905">MQTRLTWIAAGVWVTACGPAPPERETAGEQTSTSSTTSSTGDPSPTGPDEPEPTSTTSETGGTSEPIPECQSDADCDGFCEYCVEGECYDAVGCCGLAPGPSGALELRCQGYECYADDECDEGHFCEAPGWCRSIAAIPTCERLPLTLSEPWLQGSASALALVDVDGDAALDVVALLPDAGAVEVLLGDGLGGFAPGETFPTDLLGGTQSLAVADFNGDGAPDLAVSRAAPVGELSLLFGQDAMFAAPVKDSLGATPGQLWSGDFDGDGKPDLLARGADPAQPIALRLGDGMGGFGEPFGAALRGVMFASWVGAVSGDPAKLDLLATGASGPAVDVFELVEGQGLGPIDGVVAPGIRSLDSVVAGDIDGDGETDLIGHRKPPPELDLLTIWSLGQPMPDMHVEGGRLLGPVADVDGDGAGDVLIGGAGAVRVLFVAGGDGPCVQTLPFSPGTTPQALAAGDVDGDGRADVVAAAPALAEFTLLRTGP</sequence>